<protein>
    <submittedName>
        <fullName evidence="1">Uncharacterized protein</fullName>
    </submittedName>
</protein>
<dbReference type="EMBL" id="UINC01085040">
    <property type="protein sequence ID" value="SVC32208.1"/>
    <property type="molecule type" value="Genomic_DNA"/>
</dbReference>
<reference evidence="1" key="1">
    <citation type="submission" date="2018-05" db="EMBL/GenBank/DDBJ databases">
        <authorList>
            <person name="Lanie J.A."/>
            <person name="Ng W.-L."/>
            <person name="Kazmierczak K.M."/>
            <person name="Andrzejewski T.M."/>
            <person name="Davidsen T.M."/>
            <person name="Wayne K.J."/>
            <person name="Tettelin H."/>
            <person name="Glass J.I."/>
            <person name="Rusch D."/>
            <person name="Podicherti R."/>
            <person name="Tsui H.-C.T."/>
            <person name="Winkler M.E."/>
        </authorList>
    </citation>
    <scope>NUCLEOTIDE SEQUENCE</scope>
</reference>
<organism evidence="1">
    <name type="scientific">marine metagenome</name>
    <dbReference type="NCBI Taxonomy" id="408172"/>
    <lineage>
        <taxon>unclassified sequences</taxon>
        <taxon>metagenomes</taxon>
        <taxon>ecological metagenomes</taxon>
    </lineage>
</organism>
<sequence>MFILLAIKFCIKKTGGYESISDLNFTELLF</sequence>
<accession>A0A382L5H4</accession>
<name>A0A382L5H4_9ZZZZ</name>
<proteinExistence type="predicted"/>
<evidence type="ECO:0000313" key="1">
    <source>
        <dbReference type="EMBL" id="SVC32208.1"/>
    </source>
</evidence>
<dbReference type="AlphaFoldDB" id="A0A382L5H4"/>
<gene>
    <name evidence="1" type="ORF">METZ01_LOCUS285062</name>
</gene>